<dbReference type="EMBL" id="KI963969">
    <property type="protein sequence ID" value="EUC46234.1"/>
    <property type="molecule type" value="Genomic_DNA"/>
</dbReference>
<gene>
    <name evidence="2" type="ORF">COCMIDRAFT_4619</name>
</gene>
<evidence type="ECO:0000313" key="3">
    <source>
        <dbReference type="Proteomes" id="UP000054032"/>
    </source>
</evidence>
<evidence type="ECO:0000256" key="1">
    <source>
        <dbReference type="SAM" id="MobiDB-lite"/>
    </source>
</evidence>
<dbReference type="RefSeq" id="XP_007687194.1">
    <property type="nucleotide sequence ID" value="XM_007689004.1"/>
</dbReference>
<feature type="compositionally biased region" description="Polar residues" evidence="1">
    <location>
        <begin position="42"/>
        <end position="52"/>
    </location>
</feature>
<dbReference type="HOGENOM" id="CLU_1916716_0_0_1"/>
<feature type="region of interest" description="Disordered" evidence="1">
    <location>
        <begin position="23"/>
        <end position="66"/>
    </location>
</feature>
<proteinExistence type="predicted"/>
<organism evidence="2 3">
    <name type="scientific">Bipolaris oryzae ATCC 44560</name>
    <dbReference type="NCBI Taxonomy" id="930090"/>
    <lineage>
        <taxon>Eukaryota</taxon>
        <taxon>Fungi</taxon>
        <taxon>Dikarya</taxon>
        <taxon>Ascomycota</taxon>
        <taxon>Pezizomycotina</taxon>
        <taxon>Dothideomycetes</taxon>
        <taxon>Pleosporomycetidae</taxon>
        <taxon>Pleosporales</taxon>
        <taxon>Pleosporineae</taxon>
        <taxon>Pleosporaceae</taxon>
        <taxon>Bipolaris</taxon>
    </lineage>
</organism>
<dbReference type="KEGG" id="bor:COCMIDRAFT_4619"/>
<keyword evidence="3" id="KW-1185">Reference proteome</keyword>
<evidence type="ECO:0000313" key="2">
    <source>
        <dbReference type="EMBL" id="EUC46234.1"/>
    </source>
</evidence>
<dbReference type="GeneID" id="19124310"/>
<accession>W6ZFG1</accession>
<dbReference type="OrthoDB" id="10561363at2759"/>
<sequence length="132" mass="14379">MAQASSTLLATLAPTLGNPTWWNRTTSLRHAPRPGLGVSVPKPTSSPATQQMARRRHGPASSGPISLQVPAASLDWDWDWDWDWDLRKLIQQGHCVTLAGKGPMTAIIIPSLSLIRQSTDGTAFTNQRLTDN</sequence>
<reference evidence="2 3" key="1">
    <citation type="journal article" date="2013" name="PLoS Genet.">
        <title>Comparative genome structure, secondary metabolite, and effector coding capacity across Cochliobolus pathogens.</title>
        <authorList>
            <person name="Condon B.J."/>
            <person name="Leng Y."/>
            <person name="Wu D."/>
            <person name="Bushley K.E."/>
            <person name="Ohm R.A."/>
            <person name="Otillar R."/>
            <person name="Martin J."/>
            <person name="Schackwitz W."/>
            <person name="Grimwood J."/>
            <person name="MohdZainudin N."/>
            <person name="Xue C."/>
            <person name="Wang R."/>
            <person name="Manning V.A."/>
            <person name="Dhillon B."/>
            <person name="Tu Z.J."/>
            <person name="Steffenson B.J."/>
            <person name="Salamov A."/>
            <person name="Sun H."/>
            <person name="Lowry S."/>
            <person name="LaButti K."/>
            <person name="Han J."/>
            <person name="Copeland A."/>
            <person name="Lindquist E."/>
            <person name="Barry K."/>
            <person name="Schmutz J."/>
            <person name="Baker S.E."/>
            <person name="Ciuffetti L.M."/>
            <person name="Grigoriev I.V."/>
            <person name="Zhong S."/>
            <person name="Turgeon B.G."/>
        </authorList>
    </citation>
    <scope>NUCLEOTIDE SEQUENCE [LARGE SCALE GENOMIC DNA]</scope>
    <source>
        <strain evidence="2 3">ATCC 44560</strain>
    </source>
</reference>
<protein>
    <submittedName>
        <fullName evidence="2">Uncharacterized protein</fullName>
    </submittedName>
</protein>
<name>W6ZFG1_COCMI</name>
<dbReference type="Proteomes" id="UP000054032">
    <property type="component" value="Unassembled WGS sequence"/>
</dbReference>
<dbReference type="AlphaFoldDB" id="W6ZFG1"/>